<organism evidence="1 2">
    <name type="scientific">Skermanella aerolata</name>
    <dbReference type="NCBI Taxonomy" id="393310"/>
    <lineage>
        <taxon>Bacteria</taxon>
        <taxon>Pseudomonadati</taxon>
        <taxon>Pseudomonadota</taxon>
        <taxon>Alphaproteobacteria</taxon>
        <taxon>Rhodospirillales</taxon>
        <taxon>Azospirillaceae</taxon>
        <taxon>Skermanella</taxon>
    </lineage>
</organism>
<proteinExistence type="predicted"/>
<gene>
    <name evidence="1" type="ORF">SAE02_17030</name>
</gene>
<dbReference type="AlphaFoldDB" id="A0A512DM61"/>
<comment type="caution">
    <text evidence="1">The sequence shown here is derived from an EMBL/GenBank/DDBJ whole genome shotgun (WGS) entry which is preliminary data.</text>
</comment>
<keyword evidence="2" id="KW-1185">Reference proteome</keyword>
<protein>
    <submittedName>
        <fullName evidence="1">Uncharacterized protein</fullName>
    </submittedName>
</protein>
<dbReference type="EMBL" id="BJYZ01000006">
    <property type="protein sequence ID" value="GEO37555.1"/>
    <property type="molecule type" value="Genomic_DNA"/>
</dbReference>
<dbReference type="Proteomes" id="UP000321523">
    <property type="component" value="Unassembled WGS sequence"/>
</dbReference>
<sequence length="100" mass="11308">MSERQPVVPVAGPCTIPLCGPADTLELIAGGSRATAREPDRREWVFAAVHRGRGTWTHLYLVVESSRRGRPEIHLCLVLEGERLEEARRRAAADWWRPVR</sequence>
<name>A0A512DM61_9PROT</name>
<evidence type="ECO:0000313" key="2">
    <source>
        <dbReference type="Proteomes" id="UP000321523"/>
    </source>
</evidence>
<accession>A0A512DM61</accession>
<reference evidence="1 2" key="1">
    <citation type="submission" date="2019-07" db="EMBL/GenBank/DDBJ databases">
        <title>Whole genome shotgun sequence of Skermanella aerolata NBRC 106429.</title>
        <authorList>
            <person name="Hosoyama A."/>
            <person name="Uohara A."/>
            <person name="Ohji S."/>
            <person name="Ichikawa N."/>
        </authorList>
    </citation>
    <scope>NUCLEOTIDE SEQUENCE [LARGE SCALE GENOMIC DNA]</scope>
    <source>
        <strain evidence="1 2">NBRC 106429</strain>
    </source>
</reference>
<dbReference type="RefSeq" id="WP_044427323.1">
    <property type="nucleotide sequence ID" value="NZ_BJYZ01000006.1"/>
</dbReference>
<evidence type="ECO:0000313" key="1">
    <source>
        <dbReference type="EMBL" id="GEO37555.1"/>
    </source>
</evidence>
<dbReference type="OrthoDB" id="7357955at2"/>